<protein>
    <recommendedName>
        <fullName evidence="3">FBD domain-containing protein</fullName>
    </recommendedName>
</protein>
<dbReference type="PANTHER" id="PTHR31900">
    <property type="entry name" value="F-BOX/RNI SUPERFAMILY PROTEIN-RELATED"/>
    <property type="match status" value="1"/>
</dbReference>
<keyword evidence="2" id="KW-1185">Reference proteome</keyword>
<sequence>MVPEYIYIYSNFYSHAWIGGHYSNSFDYMSSQSIGVKIATSTVQFFDECPKLLTLKECDWGFAKFFCISTPMLESVVICDASFGGGSKVVISGANIKSFSYNELIIVYVHPDACIHVSSKFMIEREGREKEASHRVQKLILECCDVKHLVLSPDTLEACFRLNTSQLILPKQNEVVLLYVFLKIGIILNKIEGTVWIYLSSIALRRLLQKLPHLGCLVFRMPPCFLTQLKTIKIHIFDATEEELHAVRVLFRVSIVLDKFYISGGTLSQNKTSMLARESKFEITYIPIAGASEAIDDEQNLNCCIMRTSSWLLFHLPRINASSREGADLSCFIYGSN</sequence>
<evidence type="ECO:0008006" key="3">
    <source>
        <dbReference type="Google" id="ProtNLM"/>
    </source>
</evidence>
<accession>A0A835K9T7</accession>
<dbReference type="OrthoDB" id="819388at2759"/>
<dbReference type="Proteomes" id="UP000657918">
    <property type="component" value="Chromosome 4"/>
</dbReference>
<dbReference type="EMBL" id="JADGMS010000004">
    <property type="protein sequence ID" value="KAF9683368.1"/>
    <property type="molecule type" value="Genomic_DNA"/>
</dbReference>
<dbReference type="InterPro" id="IPR050232">
    <property type="entry name" value="FBL13/AtMIF1-like"/>
</dbReference>
<name>A0A835K9T7_9ROSI</name>
<evidence type="ECO:0000313" key="2">
    <source>
        <dbReference type="Proteomes" id="UP000657918"/>
    </source>
</evidence>
<reference evidence="1 2" key="1">
    <citation type="submission" date="2020-10" db="EMBL/GenBank/DDBJ databases">
        <title>Plant Genome Project.</title>
        <authorList>
            <person name="Zhang R.-G."/>
        </authorList>
    </citation>
    <scope>NUCLEOTIDE SEQUENCE [LARGE SCALE GENOMIC DNA]</scope>
    <source>
        <strain evidence="1">FAFU-HL-1</strain>
        <tissue evidence="1">Leaf</tissue>
    </source>
</reference>
<proteinExistence type="predicted"/>
<dbReference type="PANTHER" id="PTHR31900:SF30">
    <property type="entry name" value="SUPERFAMILY PROTEIN, PUTATIVE-RELATED"/>
    <property type="match status" value="1"/>
</dbReference>
<dbReference type="AlphaFoldDB" id="A0A835K9T7"/>
<organism evidence="1 2">
    <name type="scientific">Salix dunnii</name>
    <dbReference type="NCBI Taxonomy" id="1413687"/>
    <lineage>
        <taxon>Eukaryota</taxon>
        <taxon>Viridiplantae</taxon>
        <taxon>Streptophyta</taxon>
        <taxon>Embryophyta</taxon>
        <taxon>Tracheophyta</taxon>
        <taxon>Spermatophyta</taxon>
        <taxon>Magnoliopsida</taxon>
        <taxon>eudicotyledons</taxon>
        <taxon>Gunneridae</taxon>
        <taxon>Pentapetalae</taxon>
        <taxon>rosids</taxon>
        <taxon>fabids</taxon>
        <taxon>Malpighiales</taxon>
        <taxon>Salicaceae</taxon>
        <taxon>Saliceae</taxon>
        <taxon>Salix</taxon>
    </lineage>
</organism>
<gene>
    <name evidence="1" type="ORF">SADUNF_Sadunf04G0006200</name>
</gene>
<evidence type="ECO:0000313" key="1">
    <source>
        <dbReference type="EMBL" id="KAF9683368.1"/>
    </source>
</evidence>
<comment type="caution">
    <text evidence="1">The sequence shown here is derived from an EMBL/GenBank/DDBJ whole genome shotgun (WGS) entry which is preliminary data.</text>
</comment>